<dbReference type="PROSITE" id="PS00086">
    <property type="entry name" value="CYTOCHROME_P450"/>
    <property type="match status" value="1"/>
</dbReference>
<keyword evidence="10" id="KW-1185">Reference proteome</keyword>
<name>A0A6J2UJ18_DROLE</name>
<dbReference type="Gene3D" id="1.10.630.10">
    <property type="entry name" value="Cytochrome P450"/>
    <property type="match status" value="1"/>
</dbReference>
<keyword evidence="3 8" id="KW-0349">Heme</keyword>
<dbReference type="InterPro" id="IPR050196">
    <property type="entry name" value="Cytochrome_P450_Monoox"/>
</dbReference>
<dbReference type="GO" id="GO:0005506">
    <property type="term" value="F:iron ion binding"/>
    <property type="evidence" value="ECO:0007669"/>
    <property type="project" value="InterPro"/>
</dbReference>
<evidence type="ECO:0000313" key="10">
    <source>
        <dbReference type="Proteomes" id="UP000504634"/>
    </source>
</evidence>
<evidence type="ECO:0000256" key="1">
    <source>
        <dbReference type="ARBA" id="ARBA00001971"/>
    </source>
</evidence>
<dbReference type="Pfam" id="PF00067">
    <property type="entry name" value="p450"/>
    <property type="match status" value="1"/>
</dbReference>
<reference evidence="11" key="1">
    <citation type="submission" date="2025-08" db="UniProtKB">
        <authorList>
            <consortium name="RefSeq"/>
        </authorList>
    </citation>
    <scope>IDENTIFICATION</scope>
    <source>
        <strain evidence="11">11010-0011.00</strain>
        <tissue evidence="11">Whole body</tissue>
    </source>
</reference>
<evidence type="ECO:0000313" key="11">
    <source>
        <dbReference type="RefSeq" id="XP_030388381.1"/>
    </source>
</evidence>
<keyword evidence="4 8" id="KW-0479">Metal-binding</keyword>
<dbReference type="PRINTS" id="PR00463">
    <property type="entry name" value="EP450I"/>
</dbReference>
<dbReference type="InterPro" id="IPR036396">
    <property type="entry name" value="Cyt_P450_sf"/>
</dbReference>
<feature type="binding site" description="axial binding residue" evidence="8">
    <location>
        <position position="367"/>
    </location>
    <ligand>
        <name>heme</name>
        <dbReference type="ChEBI" id="CHEBI:30413"/>
    </ligand>
    <ligandPart>
        <name>Fe</name>
        <dbReference type="ChEBI" id="CHEBI:18248"/>
    </ligandPart>
</feature>
<keyword evidence="5 9" id="KW-0560">Oxidoreductase</keyword>
<dbReference type="GO" id="GO:0020037">
    <property type="term" value="F:heme binding"/>
    <property type="evidence" value="ECO:0007669"/>
    <property type="project" value="InterPro"/>
</dbReference>
<sequence length="438" mass="50208">MEPKFVEHVLSSNILTYKYDPYNMLYPWLGSGLLTANGEQWTLRRKLITPSFHFRILKDFLHVMNETSTQFMSLLEKEAAACQVLDMQSLVMRNTIDVICETAMGTRVNSIGGQSSAIVTAIDTLCNVIPERGVSVFKRFDVCFKLTPLYAKQQRALTTLRKEFAQIIEKRRALIQTSSYNATPDDDELMDAKRPKMAFLDNLLTAEVQGKPLTFEQIFEEVSTFMFEGHDTTASAITFALYCLAWSPESQQRAFEEQLQLHGHDRQRHSTFDELQNMKYLDLVIKETLRIFPSVPFIFRTAKQATQIEDKFIPQGTTLGIGVLSIGHSPHVFSEPLEFRPERWEAREHTNVNAFDYVPFSAGPRNCIGQKFALLELKVTLSKLLRHFHLKPAPESRQSLAQIFDPQHRPGPQELKLYIPITLKSMTGVPLRLQPRTY</sequence>
<dbReference type="OrthoDB" id="1470350at2759"/>
<organism evidence="10 11">
    <name type="scientific">Drosophila lebanonensis</name>
    <name type="common">Fruit fly</name>
    <name type="synonym">Scaptodrosophila lebanonensis</name>
    <dbReference type="NCBI Taxonomy" id="7225"/>
    <lineage>
        <taxon>Eukaryota</taxon>
        <taxon>Metazoa</taxon>
        <taxon>Ecdysozoa</taxon>
        <taxon>Arthropoda</taxon>
        <taxon>Hexapoda</taxon>
        <taxon>Insecta</taxon>
        <taxon>Pterygota</taxon>
        <taxon>Neoptera</taxon>
        <taxon>Endopterygota</taxon>
        <taxon>Diptera</taxon>
        <taxon>Brachycera</taxon>
        <taxon>Muscomorpha</taxon>
        <taxon>Ephydroidea</taxon>
        <taxon>Drosophilidae</taxon>
        <taxon>Scaptodrosophila</taxon>
    </lineage>
</organism>
<dbReference type="RefSeq" id="XP_030388381.1">
    <property type="nucleotide sequence ID" value="XM_030532521.1"/>
</dbReference>
<gene>
    <name evidence="11" type="primary">LOC115634661</name>
</gene>
<evidence type="ECO:0000256" key="2">
    <source>
        <dbReference type="ARBA" id="ARBA00010617"/>
    </source>
</evidence>
<protein>
    <submittedName>
        <fullName evidence="11">Cytochrome P450 4e3-like</fullName>
    </submittedName>
</protein>
<evidence type="ECO:0000256" key="6">
    <source>
        <dbReference type="ARBA" id="ARBA00023004"/>
    </source>
</evidence>
<dbReference type="PRINTS" id="PR00385">
    <property type="entry name" value="P450"/>
</dbReference>
<keyword evidence="6 8" id="KW-0408">Iron</keyword>
<dbReference type="GO" id="GO:0004497">
    <property type="term" value="F:monooxygenase activity"/>
    <property type="evidence" value="ECO:0007669"/>
    <property type="project" value="UniProtKB-KW"/>
</dbReference>
<evidence type="ECO:0000256" key="3">
    <source>
        <dbReference type="ARBA" id="ARBA00022617"/>
    </source>
</evidence>
<evidence type="ECO:0000256" key="5">
    <source>
        <dbReference type="ARBA" id="ARBA00023002"/>
    </source>
</evidence>
<dbReference type="AlphaFoldDB" id="A0A6J2UJ18"/>
<dbReference type="SUPFAM" id="SSF48264">
    <property type="entry name" value="Cytochrome P450"/>
    <property type="match status" value="1"/>
</dbReference>
<evidence type="ECO:0000256" key="4">
    <source>
        <dbReference type="ARBA" id="ARBA00022723"/>
    </source>
</evidence>
<dbReference type="GeneID" id="115634661"/>
<evidence type="ECO:0000256" key="9">
    <source>
        <dbReference type="RuleBase" id="RU000461"/>
    </source>
</evidence>
<evidence type="ECO:0000256" key="8">
    <source>
        <dbReference type="PIRSR" id="PIRSR602401-1"/>
    </source>
</evidence>
<dbReference type="InterPro" id="IPR017972">
    <property type="entry name" value="Cyt_P450_CS"/>
</dbReference>
<evidence type="ECO:0000256" key="7">
    <source>
        <dbReference type="ARBA" id="ARBA00023033"/>
    </source>
</evidence>
<keyword evidence="7 9" id="KW-0503">Monooxygenase</keyword>
<dbReference type="InterPro" id="IPR001128">
    <property type="entry name" value="Cyt_P450"/>
</dbReference>
<dbReference type="InterPro" id="IPR002401">
    <property type="entry name" value="Cyt_P450_E_grp-I"/>
</dbReference>
<proteinExistence type="inferred from homology"/>
<dbReference type="Proteomes" id="UP000504634">
    <property type="component" value="Unplaced"/>
</dbReference>
<comment type="similarity">
    <text evidence="2 9">Belongs to the cytochrome P450 family.</text>
</comment>
<dbReference type="PANTHER" id="PTHR24291">
    <property type="entry name" value="CYTOCHROME P450 FAMILY 4"/>
    <property type="match status" value="1"/>
</dbReference>
<accession>A0A6J2UJ18</accession>
<dbReference type="CDD" id="cd20628">
    <property type="entry name" value="CYP4"/>
    <property type="match status" value="1"/>
</dbReference>
<dbReference type="GO" id="GO:0016705">
    <property type="term" value="F:oxidoreductase activity, acting on paired donors, with incorporation or reduction of molecular oxygen"/>
    <property type="evidence" value="ECO:0007669"/>
    <property type="project" value="InterPro"/>
</dbReference>
<comment type="cofactor">
    <cofactor evidence="1 8">
        <name>heme</name>
        <dbReference type="ChEBI" id="CHEBI:30413"/>
    </cofactor>
</comment>
<dbReference type="PANTHER" id="PTHR24291:SF203">
    <property type="entry name" value="CYTOCHROME P450 4D1-RELATED"/>
    <property type="match status" value="1"/>
</dbReference>